<evidence type="ECO:0000313" key="3">
    <source>
        <dbReference type="EnsemblMetazoa" id="XP_016655927.1"/>
    </source>
</evidence>
<dbReference type="Gene3D" id="1.20.1250.20">
    <property type="entry name" value="MFS general substrate transporter like domains"/>
    <property type="match status" value="1"/>
</dbReference>
<feature type="signal peptide" evidence="2">
    <location>
        <begin position="1"/>
        <end position="26"/>
    </location>
</feature>
<evidence type="ECO:0000256" key="1">
    <source>
        <dbReference type="SAM" id="Phobius"/>
    </source>
</evidence>
<keyword evidence="1" id="KW-1133">Transmembrane helix</keyword>
<reference evidence="3" key="2">
    <citation type="submission" date="2022-06" db="UniProtKB">
        <authorList>
            <consortium name="EnsemblMetazoa"/>
        </authorList>
    </citation>
    <scope>IDENTIFICATION</scope>
</reference>
<name>A0A8R2D187_ACYPI</name>
<dbReference type="RefSeq" id="XP_016655927.1">
    <property type="nucleotide sequence ID" value="XM_016800438.2"/>
</dbReference>
<dbReference type="AlphaFoldDB" id="A0A8R2D187"/>
<dbReference type="EnsemblMetazoa" id="XM_016800438.2">
    <property type="protein sequence ID" value="XP_016655927.1"/>
    <property type="gene ID" value="LOC107882297"/>
</dbReference>
<evidence type="ECO:0000256" key="2">
    <source>
        <dbReference type="SAM" id="SignalP"/>
    </source>
</evidence>
<feature type="chain" id="PRO_5035777859" evidence="2">
    <location>
        <begin position="27"/>
        <end position="155"/>
    </location>
</feature>
<dbReference type="Proteomes" id="UP000007819">
    <property type="component" value="Chromosome A2"/>
</dbReference>
<keyword evidence="4" id="KW-1185">Reference proteome</keyword>
<organism evidence="3 4">
    <name type="scientific">Acyrthosiphon pisum</name>
    <name type="common">Pea aphid</name>
    <dbReference type="NCBI Taxonomy" id="7029"/>
    <lineage>
        <taxon>Eukaryota</taxon>
        <taxon>Metazoa</taxon>
        <taxon>Ecdysozoa</taxon>
        <taxon>Arthropoda</taxon>
        <taxon>Hexapoda</taxon>
        <taxon>Insecta</taxon>
        <taxon>Pterygota</taxon>
        <taxon>Neoptera</taxon>
        <taxon>Paraneoptera</taxon>
        <taxon>Hemiptera</taxon>
        <taxon>Sternorrhyncha</taxon>
        <taxon>Aphidomorpha</taxon>
        <taxon>Aphidoidea</taxon>
        <taxon>Aphididae</taxon>
        <taxon>Macrosiphini</taxon>
        <taxon>Acyrthosiphon</taxon>
    </lineage>
</organism>
<dbReference type="InterPro" id="IPR036259">
    <property type="entry name" value="MFS_trans_sf"/>
</dbReference>
<evidence type="ECO:0000313" key="4">
    <source>
        <dbReference type="Proteomes" id="UP000007819"/>
    </source>
</evidence>
<reference evidence="4" key="1">
    <citation type="submission" date="2010-06" db="EMBL/GenBank/DDBJ databases">
        <authorList>
            <person name="Jiang H."/>
            <person name="Abraham K."/>
            <person name="Ali S."/>
            <person name="Alsbrooks S.L."/>
            <person name="Anim B.N."/>
            <person name="Anosike U.S."/>
            <person name="Attaway T."/>
            <person name="Bandaranaike D.P."/>
            <person name="Battles P.K."/>
            <person name="Bell S.N."/>
            <person name="Bell A.V."/>
            <person name="Beltran B."/>
            <person name="Bickham C."/>
            <person name="Bustamante Y."/>
            <person name="Caleb T."/>
            <person name="Canada A."/>
            <person name="Cardenas V."/>
            <person name="Carter K."/>
            <person name="Chacko J."/>
            <person name="Chandrabose M.N."/>
            <person name="Chavez D."/>
            <person name="Chavez A."/>
            <person name="Chen L."/>
            <person name="Chu H.-S."/>
            <person name="Claassen K.J."/>
            <person name="Cockrell R."/>
            <person name="Collins M."/>
            <person name="Cooper J.A."/>
            <person name="Cree A."/>
            <person name="Curry S.M."/>
            <person name="Da Y."/>
            <person name="Dao M.D."/>
            <person name="Das B."/>
            <person name="Davila M.-L."/>
            <person name="Davy-Carroll L."/>
            <person name="Denson S."/>
            <person name="Dinh H."/>
            <person name="Ebong V.E."/>
            <person name="Edwards J.R."/>
            <person name="Egan A."/>
            <person name="El-Daye J."/>
            <person name="Escobedo L."/>
            <person name="Fernandez S."/>
            <person name="Fernando P.R."/>
            <person name="Flagg N."/>
            <person name="Forbes L.D."/>
            <person name="Fowler R.G."/>
            <person name="Fu Q."/>
            <person name="Gabisi R.A."/>
            <person name="Ganer J."/>
            <person name="Garbino Pronczuk A."/>
            <person name="Garcia R.M."/>
            <person name="Garner T."/>
            <person name="Garrett T.E."/>
            <person name="Gonzalez D.A."/>
            <person name="Hamid H."/>
            <person name="Hawkins E.S."/>
            <person name="Hirani K."/>
            <person name="Hogues M.E."/>
            <person name="Hollins B."/>
            <person name="Hsiao C.-H."/>
            <person name="Jabil R."/>
            <person name="James M.L."/>
            <person name="Jhangiani S.N."/>
            <person name="Johnson B."/>
            <person name="Johnson Q."/>
            <person name="Joshi V."/>
            <person name="Kalu J.B."/>
            <person name="Kam C."/>
            <person name="Kashfia A."/>
            <person name="Keebler J."/>
            <person name="Kisamo H."/>
            <person name="Kovar C.L."/>
            <person name="Lago L.A."/>
            <person name="Lai C.-Y."/>
            <person name="Laidlaw J."/>
            <person name="Lara F."/>
            <person name="Le T.-K."/>
            <person name="Lee S.L."/>
            <person name="Legall F.H."/>
            <person name="Lemon S.J."/>
            <person name="Lewis L.R."/>
            <person name="Li B."/>
            <person name="Liu Y."/>
            <person name="Liu Y.-S."/>
            <person name="Lopez J."/>
            <person name="Lozado R.J."/>
            <person name="Lu J."/>
            <person name="Madu R.C."/>
            <person name="Maheshwari M."/>
            <person name="Maheshwari R."/>
            <person name="Malloy K."/>
            <person name="Martinez E."/>
            <person name="Mathew T."/>
            <person name="Mercado I.C."/>
            <person name="Mercado C."/>
            <person name="Meyer B."/>
            <person name="Montgomery K."/>
            <person name="Morgan M.B."/>
            <person name="Munidasa M."/>
            <person name="Nazareth L.V."/>
            <person name="Nelson J."/>
            <person name="Ng B.M."/>
            <person name="Nguyen N.B."/>
            <person name="Nguyen P.Q."/>
            <person name="Nguyen T."/>
            <person name="Obregon M."/>
            <person name="Okwuonu G.O."/>
            <person name="Onwere C.G."/>
            <person name="Orozco G."/>
            <person name="Parra A."/>
            <person name="Patel S."/>
            <person name="Patil S."/>
            <person name="Perez A."/>
            <person name="Perez Y."/>
            <person name="Pham C."/>
            <person name="Primus E.L."/>
            <person name="Pu L.-L."/>
            <person name="Puazo M."/>
            <person name="Qin X."/>
            <person name="Quiroz J.B."/>
            <person name="Reese J."/>
            <person name="Richards S."/>
            <person name="Rives C.M."/>
            <person name="Robberts R."/>
            <person name="Ruiz S.J."/>
            <person name="Ruiz M.J."/>
            <person name="Santibanez J."/>
            <person name="Schneider B.W."/>
            <person name="Sisson I."/>
            <person name="Smith M."/>
            <person name="Sodergren E."/>
            <person name="Song X.-Z."/>
            <person name="Song B.B."/>
            <person name="Summersgill H."/>
            <person name="Thelus R."/>
            <person name="Thornton R.D."/>
            <person name="Trejos Z.Y."/>
            <person name="Usmani K."/>
            <person name="Vattathil S."/>
            <person name="Villasana D."/>
            <person name="Walker D.L."/>
            <person name="Wang S."/>
            <person name="Wang K."/>
            <person name="White C.S."/>
            <person name="Williams A.C."/>
            <person name="Williamson J."/>
            <person name="Wilson K."/>
            <person name="Woghiren I.O."/>
            <person name="Woodworth J.R."/>
            <person name="Worley K.C."/>
            <person name="Wright R.A."/>
            <person name="Wu W."/>
            <person name="Young L."/>
            <person name="Zhang L."/>
            <person name="Zhang J."/>
            <person name="Zhu Y."/>
            <person name="Muzny D.M."/>
            <person name="Weinstock G."/>
            <person name="Gibbs R.A."/>
        </authorList>
    </citation>
    <scope>NUCLEOTIDE SEQUENCE [LARGE SCALE GENOMIC DNA]</scope>
    <source>
        <strain evidence="4">LSR1</strain>
    </source>
</reference>
<protein>
    <submittedName>
        <fullName evidence="3">Uncharacterized protein</fullName>
    </submittedName>
</protein>
<keyword evidence="1" id="KW-0472">Membrane</keyword>
<keyword evidence="1" id="KW-0812">Transmembrane</keyword>
<dbReference type="GeneID" id="107882297"/>
<dbReference type="KEGG" id="api:107882297"/>
<accession>A0A8R2D187</accession>
<feature type="transmembrane region" description="Helical" evidence="1">
    <location>
        <begin position="100"/>
        <end position="119"/>
    </location>
</feature>
<feature type="transmembrane region" description="Helical" evidence="1">
    <location>
        <begin position="69"/>
        <end position="94"/>
    </location>
</feature>
<sequence>MSSVFKTLIIIITMYVLNLKHPLNRAVEVKIYRQLYLHDKKKYYIVCITNNYNNNNDLFTQAPPRIKSFISACYSMTQPVGNLVVVVVSALSFHKQVHEYLFFSGLMLANTLLLAYLSYNYKYKAFRQRLNDNDDDHGGDDDLITNQSGLQLERK</sequence>
<proteinExistence type="predicted"/>
<keyword evidence="2" id="KW-0732">Signal</keyword>